<sequence>MNQNILFPDLQQWDEQQQAVMFPAQQGGSLIACWVSLQWLVQHCQQPLSTEAEIMAAFGQYRFDLEEIAEDLIEEEAFNQDGEIHID</sequence>
<dbReference type="PATRIC" id="fig|320778.3.peg.4772"/>
<dbReference type="OrthoDB" id="6465020at2"/>
<dbReference type="InterPro" id="IPR009962">
    <property type="entry name" value="DUF1488"/>
</dbReference>
<accession>A0A0J1GZI6</accession>
<dbReference type="Pfam" id="PF07369">
    <property type="entry name" value="DUF1488"/>
    <property type="match status" value="1"/>
</dbReference>
<organism evidence="1 2">
    <name type="scientific">Photobacterium ganghwense</name>
    <dbReference type="NCBI Taxonomy" id="320778"/>
    <lineage>
        <taxon>Bacteria</taxon>
        <taxon>Pseudomonadati</taxon>
        <taxon>Pseudomonadota</taxon>
        <taxon>Gammaproteobacteria</taxon>
        <taxon>Vibrionales</taxon>
        <taxon>Vibrionaceae</taxon>
        <taxon>Photobacterium</taxon>
    </lineage>
</organism>
<dbReference type="EMBL" id="LDOU01000028">
    <property type="protein sequence ID" value="KLV04995.1"/>
    <property type="molecule type" value="Genomic_DNA"/>
</dbReference>
<dbReference type="AlphaFoldDB" id="A0A0J1GZI6"/>
<dbReference type="Proteomes" id="UP000035909">
    <property type="component" value="Unassembled WGS sequence"/>
</dbReference>
<proteinExistence type="predicted"/>
<dbReference type="SUPFAM" id="SSF160272">
    <property type="entry name" value="Shew3726-like"/>
    <property type="match status" value="1"/>
</dbReference>
<reference evidence="1 2" key="1">
    <citation type="submission" date="2015-05" db="EMBL/GenBank/DDBJ databases">
        <title>Photobacterium galathea sp. nov.</title>
        <authorList>
            <person name="Machado H."/>
            <person name="Gram L."/>
        </authorList>
    </citation>
    <scope>NUCLEOTIDE SEQUENCE [LARGE SCALE GENOMIC DNA]</scope>
    <source>
        <strain evidence="1 2">DSM 22954</strain>
    </source>
</reference>
<dbReference type="InterPro" id="IPR036692">
    <property type="entry name" value="Shew3726-like_sf"/>
</dbReference>
<gene>
    <name evidence="1" type="ORF">ABT57_22250</name>
</gene>
<name>A0A0J1GZI6_9GAMM</name>
<dbReference type="STRING" id="320778.ABT57_22250"/>
<evidence type="ECO:0000313" key="1">
    <source>
        <dbReference type="EMBL" id="KLV04995.1"/>
    </source>
</evidence>
<dbReference type="Gene3D" id="3.30.160.140">
    <property type="entry name" value="Shew3726-like"/>
    <property type="match status" value="1"/>
</dbReference>
<evidence type="ECO:0000313" key="2">
    <source>
        <dbReference type="Proteomes" id="UP000035909"/>
    </source>
</evidence>
<comment type="caution">
    <text evidence="1">The sequence shown here is derived from an EMBL/GenBank/DDBJ whole genome shotgun (WGS) entry which is preliminary data.</text>
</comment>
<dbReference type="RefSeq" id="WP_047887459.1">
    <property type="nucleotide sequence ID" value="NZ_LDOU01000028.1"/>
</dbReference>
<protein>
    <submittedName>
        <fullName evidence="1">Transcriptional regulator</fullName>
    </submittedName>
</protein>
<keyword evidence="2" id="KW-1185">Reference proteome</keyword>